<feature type="region of interest" description="Disordered" evidence="3">
    <location>
        <begin position="900"/>
        <end position="930"/>
    </location>
</feature>
<comment type="caution">
    <text evidence="5">The sequence shown here is derived from an EMBL/GenBank/DDBJ whole genome shotgun (WGS) entry which is preliminary data.</text>
</comment>
<accession>A0A9P5T873</accession>
<dbReference type="EMBL" id="WHVB01000011">
    <property type="protein sequence ID" value="KAF8478623.1"/>
    <property type="molecule type" value="Genomic_DNA"/>
</dbReference>
<feature type="region of interest" description="Disordered" evidence="3">
    <location>
        <begin position="783"/>
        <end position="815"/>
    </location>
</feature>
<feature type="compositionally biased region" description="Acidic residues" evidence="3">
    <location>
        <begin position="868"/>
        <end position="880"/>
    </location>
</feature>
<feature type="compositionally biased region" description="Polar residues" evidence="3">
    <location>
        <begin position="134"/>
        <end position="150"/>
    </location>
</feature>
<dbReference type="InterPro" id="IPR051480">
    <property type="entry name" value="Endocytic_GEF_Adapter"/>
</dbReference>
<keyword evidence="2" id="KW-0963">Cytoplasm</keyword>
<dbReference type="SUPFAM" id="SSF48065">
    <property type="entry name" value="DBL homology domain (DH-domain)"/>
    <property type="match status" value="1"/>
</dbReference>
<feature type="region of interest" description="Disordered" evidence="3">
    <location>
        <begin position="1"/>
        <end position="277"/>
    </location>
</feature>
<name>A0A9P5T873_9AGAM</name>
<dbReference type="PANTHER" id="PTHR46006">
    <property type="entry name" value="RHO GUANINE NUCLEOTIDE EXCHANGE FACTOR AT 64C, ISOFORM A"/>
    <property type="match status" value="1"/>
</dbReference>
<feature type="region of interest" description="Disordered" evidence="3">
    <location>
        <begin position="945"/>
        <end position="1049"/>
    </location>
</feature>
<comment type="subcellular location">
    <subcellularLocation>
        <location evidence="1">Cytoplasm</location>
    </subcellularLocation>
</comment>
<dbReference type="PROSITE" id="PS50010">
    <property type="entry name" value="DH_2"/>
    <property type="match status" value="1"/>
</dbReference>
<dbReference type="PANTHER" id="PTHR46006:SF7">
    <property type="entry name" value="DH DOMAIN-CONTAINING PROTEIN"/>
    <property type="match status" value="1"/>
</dbReference>
<feature type="compositionally biased region" description="Polar residues" evidence="3">
    <location>
        <begin position="215"/>
        <end position="231"/>
    </location>
</feature>
<dbReference type="GO" id="GO:0035025">
    <property type="term" value="P:positive regulation of Rho protein signal transduction"/>
    <property type="evidence" value="ECO:0007669"/>
    <property type="project" value="TreeGrafter"/>
</dbReference>
<feature type="domain" description="DH" evidence="4">
    <location>
        <begin position="289"/>
        <end position="677"/>
    </location>
</feature>
<dbReference type="Gene3D" id="1.20.900.10">
    <property type="entry name" value="Dbl homology (DH) domain"/>
    <property type="match status" value="2"/>
</dbReference>
<dbReference type="OrthoDB" id="1716625at2759"/>
<feature type="compositionally biased region" description="Polar residues" evidence="3">
    <location>
        <begin position="984"/>
        <end position="1019"/>
    </location>
</feature>
<feature type="region of interest" description="Disordered" evidence="3">
    <location>
        <begin position="717"/>
        <end position="742"/>
    </location>
</feature>
<feature type="compositionally biased region" description="Polar residues" evidence="3">
    <location>
        <begin position="113"/>
        <end position="123"/>
    </location>
</feature>
<feature type="compositionally biased region" description="Polar residues" evidence="3">
    <location>
        <begin position="247"/>
        <end position="264"/>
    </location>
</feature>
<reference evidence="5" key="2">
    <citation type="journal article" date="2020" name="Nat. Commun.">
        <title>Large-scale genome sequencing of mycorrhizal fungi provides insights into the early evolution of symbiotic traits.</title>
        <authorList>
            <person name="Miyauchi S."/>
            <person name="Kiss E."/>
            <person name="Kuo A."/>
            <person name="Drula E."/>
            <person name="Kohler A."/>
            <person name="Sanchez-Garcia M."/>
            <person name="Morin E."/>
            <person name="Andreopoulos B."/>
            <person name="Barry K.W."/>
            <person name="Bonito G."/>
            <person name="Buee M."/>
            <person name="Carver A."/>
            <person name="Chen C."/>
            <person name="Cichocki N."/>
            <person name="Clum A."/>
            <person name="Culley D."/>
            <person name="Crous P.W."/>
            <person name="Fauchery L."/>
            <person name="Girlanda M."/>
            <person name="Hayes R.D."/>
            <person name="Keri Z."/>
            <person name="LaButti K."/>
            <person name="Lipzen A."/>
            <person name="Lombard V."/>
            <person name="Magnuson J."/>
            <person name="Maillard F."/>
            <person name="Murat C."/>
            <person name="Nolan M."/>
            <person name="Ohm R.A."/>
            <person name="Pangilinan J."/>
            <person name="Pereira M.F."/>
            <person name="Perotto S."/>
            <person name="Peter M."/>
            <person name="Pfister S."/>
            <person name="Riley R."/>
            <person name="Sitrit Y."/>
            <person name="Stielow J.B."/>
            <person name="Szollosi G."/>
            <person name="Zifcakova L."/>
            <person name="Stursova M."/>
            <person name="Spatafora J.W."/>
            <person name="Tedersoo L."/>
            <person name="Vaario L.M."/>
            <person name="Yamada A."/>
            <person name="Yan M."/>
            <person name="Wang P."/>
            <person name="Xu J."/>
            <person name="Bruns T."/>
            <person name="Baldrian P."/>
            <person name="Vilgalys R."/>
            <person name="Dunand C."/>
            <person name="Henrissat B."/>
            <person name="Grigoriev I.V."/>
            <person name="Hibbett D."/>
            <person name="Nagy L.G."/>
            <person name="Martin F.M."/>
        </authorList>
    </citation>
    <scope>NUCLEOTIDE SEQUENCE</scope>
    <source>
        <strain evidence="5">Prilba</strain>
    </source>
</reference>
<dbReference type="SMART" id="SM00325">
    <property type="entry name" value="RhoGEF"/>
    <property type="match status" value="1"/>
</dbReference>
<evidence type="ECO:0000313" key="6">
    <source>
        <dbReference type="Proteomes" id="UP000759537"/>
    </source>
</evidence>
<evidence type="ECO:0000256" key="3">
    <source>
        <dbReference type="SAM" id="MobiDB-lite"/>
    </source>
</evidence>
<dbReference type="Pfam" id="PF00621">
    <property type="entry name" value="RhoGEF"/>
    <property type="match status" value="1"/>
</dbReference>
<gene>
    <name evidence="5" type="ORF">DFH94DRAFT_63610</name>
</gene>
<feature type="region of interest" description="Disordered" evidence="3">
    <location>
        <begin position="359"/>
        <end position="498"/>
    </location>
</feature>
<dbReference type="GO" id="GO:0005737">
    <property type="term" value="C:cytoplasm"/>
    <property type="evidence" value="ECO:0007669"/>
    <property type="project" value="UniProtKB-SubCell"/>
</dbReference>
<dbReference type="InterPro" id="IPR000219">
    <property type="entry name" value="DH_dom"/>
</dbReference>
<feature type="compositionally biased region" description="Polar residues" evidence="3">
    <location>
        <begin position="55"/>
        <end position="66"/>
    </location>
</feature>
<feature type="compositionally biased region" description="Basic and acidic residues" evidence="3">
    <location>
        <begin position="399"/>
        <end position="410"/>
    </location>
</feature>
<feature type="region of interest" description="Disordered" evidence="3">
    <location>
        <begin position="865"/>
        <end position="885"/>
    </location>
</feature>
<feature type="compositionally biased region" description="Basic and acidic residues" evidence="3">
    <location>
        <begin position="12"/>
        <end position="24"/>
    </location>
</feature>
<dbReference type="AlphaFoldDB" id="A0A9P5T873"/>
<feature type="compositionally biased region" description="Basic and acidic residues" evidence="3">
    <location>
        <begin position="470"/>
        <end position="480"/>
    </location>
</feature>
<evidence type="ECO:0000256" key="2">
    <source>
        <dbReference type="ARBA" id="ARBA00022490"/>
    </source>
</evidence>
<evidence type="ECO:0000256" key="1">
    <source>
        <dbReference type="ARBA" id="ARBA00004496"/>
    </source>
</evidence>
<feature type="compositionally biased region" description="Low complexity" evidence="3">
    <location>
        <begin position="177"/>
        <end position="186"/>
    </location>
</feature>
<keyword evidence="6" id="KW-1185">Reference proteome</keyword>
<evidence type="ECO:0000313" key="5">
    <source>
        <dbReference type="EMBL" id="KAF8478623.1"/>
    </source>
</evidence>
<organism evidence="5 6">
    <name type="scientific">Russula ochroleuca</name>
    <dbReference type="NCBI Taxonomy" id="152965"/>
    <lineage>
        <taxon>Eukaryota</taxon>
        <taxon>Fungi</taxon>
        <taxon>Dikarya</taxon>
        <taxon>Basidiomycota</taxon>
        <taxon>Agaricomycotina</taxon>
        <taxon>Agaricomycetes</taxon>
        <taxon>Russulales</taxon>
        <taxon>Russulaceae</taxon>
        <taxon>Russula</taxon>
    </lineage>
</organism>
<dbReference type="Proteomes" id="UP000759537">
    <property type="component" value="Unassembled WGS sequence"/>
</dbReference>
<feature type="compositionally biased region" description="Pro residues" evidence="3">
    <location>
        <begin position="40"/>
        <end position="52"/>
    </location>
</feature>
<proteinExistence type="predicted"/>
<dbReference type="InterPro" id="IPR035899">
    <property type="entry name" value="DBL_dom_sf"/>
</dbReference>
<protein>
    <submittedName>
        <fullName evidence="5">Dbl-like domain-containing protein</fullName>
    </submittedName>
</protein>
<evidence type="ECO:0000259" key="4">
    <source>
        <dbReference type="PROSITE" id="PS50010"/>
    </source>
</evidence>
<dbReference type="GO" id="GO:0005085">
    <property type="term" value="F:guanyl-nucleotide exchange factor activity"/>
    <property type="evidence" value="ECO:0007669"/>
    <property type="project" value="InterPro"/>
</dbReference>
<reference evidence="5" key="1">
    <citation type="submission" date="2019-10" db="EMBL/GenBank/DDBJ databases">
        <authorList>
            <consortium name="DOE Joint Genome Institute"/>
            <person name="Kuo A."/>
            <person name="Miyauchi S."/>
            <person name="Kiss E."/>
            <person name="Drula E."/>
            <person name="Kohler A."/>
            <person name="Sanchez-Garcia M."/>
            <person name="Andreopoulos B."/>
            <person name="Barry K.W."/>
            <person name="Bonito G."/>
            <person name="Buee M."/>
            <person name="Carver A."/>
            <person name="Chen C."/>
            <person name="Cichocki N."/>
            <person name="Clum A."/>
            <person name="Culley D."/>
            <person name="Crous P.W."/>
            <person name="Fauchery L."/>
            <person name="Girlanda M."/>
            <person name="Hayes R."/>
            <person name="Keri Z."/>
            <person name="LaButti K."/>
            <person name="Lipzen A."/>
            <person name="Lombard V."/>
            <person name="Magnuson J."/>
            <person name="Maillard F."/>
            <person name="Morin E."/>
            <person name="Murat C."/>
            <person name="Nolan M."/>
            <person name="Ohm R."/>
            <person name="Pangilinan J."/>
            <person name="Pereira M."/>
            <person name="Perotto S."/>
            <person name="Peter M."/>
            <person name="Riley R."/>
            <person name="Sitrit Y."/>
            <person name="Stielow B."/>
            <person name="Szollosi G."/>
            <person name="Zifcakova L."/>
            <person name="Stursova M."/>
            <person name="Spatafora J.W."/>
            <person name="Tedersoo L."/>
            <person name="Vaario L.-M."/>
            <person name="Yamada A."/>
            <person name="Yan M."/>
            <person name="Wang P."/>
            <person name="Xu J."/>
            <person name="Bruns T."/>
            <person name="Baldrian P."/>
            <person name="Vilgalys R."/>
            <person name="Henrissat B."/>
            <person name="Grigoriev I.V."/>
            <person name="Hibbett D."/>
            <person name="Nagy L.G."/>
            <person name="Martin F.M."/>
        </authorList>
    </citation>
    <scope>NUCLEOTIDE SEQUENCE</scope>
    <source>
        <strain evidence="5">Prilba</strain>
    </source>
</reference>
<sequence length="1049" mass="114533">MKALFNRFNRGHSKDKTKDPKDTDLFPPETPSYQKEKLPQLPPLRGWPPPLDQPQRSLGTPTSISSFKPLPELSSRPLPPISDSPVSPEEYTPISVTHPRGPLSDVAEEESIDNTIVTRTTSPRADPDYAGPSSRKTGNGSISTTYGTNDVQKKVAFISPAPTPTPSSLGLDHPSADDASATSKSTVVRSPLMHPRDPRGSTSTAASASRIDVGSSKNGITTVKATTTRSAPSPYPTKPGYGDGASIHQSLRSGSGTPLSQSGSVLPPASWSEGAEEDLVTHLGPRERTRQEVLWEIVASEERYVAELVKMKETFIIPLLHPYATSPIASPTMLEYDDMSRLDTPVESFEHLPIASRFLSPTGFRSDTPAVDHASRREDKDAPNMDSESLNSDFEDDNDRLGKGFQESRRGGQGKHNHPRSPYGTSRTGKNPSVPFPSRSHQSLPPPPRPNPNASTQSLGRQSFVGSSPTEKERDRDRKSTSTNPSGRMMLRKSRKSLSKADLIANGGIAPHQIPDDLRQCLEVVEDSLLAGHVKLNDGLRKRYDEQYPLVRSLADVFVANSHILRGYADYVLHLERALEQANDAISINNSSKRPKNKDTDEWLKVSAFLRKLEGDAQDRGETGLAISLSKPFQRLLKYPLLFQNLLFHTDPSTFEYESTLQMVAEVENIVRSIEDEKIQKEERDKTRDILARIEGLDKVKQLAAPKPSRVLVEERMLTPRESSDASKPSPPPAGTTKAVKGKTSFKRFSDALQGGGGVGGKKDMWLVVFSDVVLRCQRTGTTSLPLGSAHASRANSMPDLQGKSKYATTGRRNSSARPRNLYKFIKIENWAIGNVVQPREGVVSMEDVVRSRAQIHSAVQPRIVPMPEDDEDGGVDSDDSDRKSKMSFSYWGADKVTLQKPLVKHRPGPGGLSSRRNGPVIPSGYSRESSANAKFGNRLVSADSNLAAARPHGRRTVTPSRRPALSDEGHSVKVTVTRPAWDGSTSTRTPATSGAQSMKRTRNTSQNSAATRTTTAPSNKVLASPAPSEDSGVGLYHQMMANVNNDQP</sequence>
<feature type="compositionally biased region" description="Basic and acidic residues" evidence="3">
    <location>
        <begin position="373"/>
        <end position="383"/>
    </location>
</feature>
<feature type="compositionally biased region" description="Polar residues" evidence="3">
    <location>
        <begin position="454"/>
        <end position="469"/>
    </location>
</feature>